<dbReference type="GO" id="GO:0004499">
    <property type="term" value="F:N,N-dimethylaniline monooxygenase activity"/>
    <property type="evidence" value="ECO:0007669"/>
    <property type="project" value="InterPro"/>
</dbReference>
<dbReference type="Pfam" id="PF13450">
    <property type="entry name" value="NAD_binding_8"/>
    <property type="match status" value="1"/>
</dbReference>
<name>A0A6J5ZQQ4_9ZZZZ</name>
<dbReference type="FunFam" id="3.50.50.60:FF:000228">
    <property type="entry name" value="FAD-containing monooxygenase EthA"/>
    <property type="match status" value="1"/>
</dbReference>
<sequence length="491" mass="54000">MTQPEHLDVLIVGAGLSGIGAACRLEQDLPGKSYAILEARDAIGGTWDLFRYPGVRSDSDLHTLGYRFKPWTGENAIVDGDEVRDYICETAAEYGVDRSVRFGLRVTGANWSSEDSLWHVDASPVGGGDPVSFTCSWLFCASGYFRYDRGYLPEFEGSDRFSGPIVHPQAWPEDLDYEGKKVVIIGSGATAVTLLPALAGQAAHVTMLQRSPTYIVSVPRKDAVANMLNRLLPEQAAFAITRRKNIWRQQFVFRLSKSRPELVKRFLRWSLKQQLPEDFDIDRHFTPSYDPWDQRLCAVPSGDLFKSLSRGESSVVTDRIASFSESGINLESGEHLDADIIVTATGLELLAFGGISLSVDGIEADLPRKIAYKGAMLSDIPNFAYALGNYNVSLTLKVGLVIDYVCRLIAYMDRCGYKKCTPSHPDPSVGTNPMLEFGAGYVNRSVHLFPLQAGGASWEMSMDLARDERSLGAEITADGALEFERAAVRAA</sequence>
<dbReference type="SUPFAM" id="SSF51905">
    <property type="entry name" value="FAD/NAD(P)-binding domain"/>
    <property type="match status" value="1"/>
</dbReference>
<dbReference type="InterPro" id="IPR020946">
    <property type="entry name" value="Flavin_mOase-like"/>
</dbReference>
<keyword evidence="4" id="KW-0521">NADP</keyword>
<protein>
    <submittedName>
        <fullName evidence="7">Unannotated protein</fullName>
    </submittedName>
</protein>
<dbReference type="GO" id="GO:0050661">
    <property type="term" value="F:NADP binding"/>
    <property type="evidence" value="ECO:0007669"/>
    <property type="project" value="InterPro"/>
</dbReference>
<dbReference type="Gene3D" id="3.50.50.60">
    <property type="entry name" value="FAD/NAD(P)-binding domain"/>
    <property type="match status" value="3"/>
</dbReference>
<comment type="cofactor">
    <cofactor evidence="1">
        <name>FAD</name>
        <dbReference type="ChEBI" id="CHEBI:57692"/>
    </cofactor>
</comment>
<dbReference type="Pfam" id="PF00743">
    <property type="entry name" value="FMO-like"/>
    <property type="match status" value="1"/>
</dbReference>
<keyword evidence="2" id="KW-0285">Flavoprotein</keyword>
<dbReference type="PANTHER" id="PTHR43872">
    <property type="entry name" value="MONOOXYGENASE, PUTATIVE (AFU_ORTHOLOGUE AFUA_8G02570)-RELATED"/>
    <property type="match status" value="1"/>
</dbReference>
<organism evidence="7">
    <name type="scientific">freshwater metagenome</name>
    <dbReference type="NCBI Taxonomy" id="449393"/>
    <lineage>
        <taxon>unclassified sequences</taxon>
        <taxon>metagenomes</taxon>
        <taxon>ecological metagenomes</taxon>
    </lineage>
</organism>
<keyword evidence="3" id="KW-0274">FAD</keyword>
<evidence type="ECO:0000256" key="1">
    <source>
        <dbReference type="ARBA" id="ARBA00001974"/>
    </source>
</evidence>
<dbReference type="PANTHER" id="PTHR43872:SF1">
    <property type="entry name" value="MONOOXYGENASE, PUTATIVE (AFU_ORTHOLOGUE AFUA_8G02570)-RELATED"/>
    <property type="match status" value="1"/>
</dbReference>
<evidence type="ECO:0000256" key="3">
    <source>
        <dbReference type="ARBA" id="ARBA00022827"/>
    </source>
</evidence>
<evidence type="ECO:0000256" key="5">
    <source>
        <dbReference type="ARBA" id="ARBA00023002"/>
    </source>
</evidence>
<dbReference type="GO" id="GO:0050660">
    <property type="term" value="F:flavin adenine dinucleotide binding"/>
    <property type="evidence" value="ECO:0007669"/>
    <property type="project" value="InterPro"/>
</dbReference>
<accession>A0A6J5ZQQ4</accession>
<dbReference type="PRINTS" id="PR00411">
    <property type="entry name" value="PNDRDTASEI"/>
</dbReference>
<dbReference type="InterPro" id="IPR051820">
    <property type="entry name" value="FAD-binding_MO"/>
</dbReference>
<dbReference type="InterPro" id="IPR036188">
    <property type="entry name" value="FAD/NAD-bd_sf"/>
</dbReference>
<dbReference type="AlphaFoldDB" id="A0A6J5ZQQ4"/>
<gene>
    <name evidence="7" type="ORF">UFOPK3547_00995</name>
</gene>
<proteinExistence type="predicted"/>
<evidence type="ECO:0000256" key="6">
    <source>
        <dbReference type="ARBA" id="ARBA00023033"/>
    </source>
</evidence>
<keyword evidence="5" id="KW-0560">Oxidoreductase</keyword>
<reference evidence="7" key="1">
    <citation type="submission" date="2020-05" db="EMBL/GenBank/DDBJ databases">
        <authorList>
            <person name="Chiriac C."/>
            <person name="Salcher M."/>
            <person name="Ghai R."/>
            <person name="Kavagutti S V."/>
        </authorList>
    </citation>
    <scope>NUCLEOTIDE SEQUENCE</scope>
</reference>
<evidence type="ECO:0000256" key="4">
    <source>
        <dbReference type="ARBA" id="ARBA00022857"/>
    </source>
</evidence>
<evidence type="ECO:0000313" key="7">
    <source>
        <dbReference type="EMBL" id="CAB4344831.1"/>
    </source>
</evidence>
<evidence type="ECO:0000256" key="2">
    <source>
        <dbReference type="ARBA" id="ARBA00022630"/>
    </source>
</evidence>
<dbReference type="EMBL" id="CAESAN010000076">
    <property type="protein sequence ID" value="CAB4344831.1"/>
    <property type="molecule type" value="Genomic_DNA"/>
</dbReference>
<keyword evidence="6" id="KW-0503">Monooxygenase</keyword>